<protein>
    <submittedName>
        <fullName evidence="1">Uncharacterized protein</fullName>
    </submittedName>
</protein>
<gene>
    <name evidence="1" type="ORF">GV827_15900</name>
</gene>
<accession>A0A6P0CCF2</accession>
<dbReference type="Proteomes" id="UP000468591">
    <property type="component" value="Unassembled WGS sequence"/>
</dbReference>
<sequence length="249" mass="27197">MTWSLPSGLKRRTELSPQIPLILALFTAVVACDRDPPALTPPGGPEDFLRAADVLSAAQCELDAAATRSDPRFSAMKAEITLTLTVQVSESSGGSLTLTIPIATTDLTLRRDRVPEGAALRLMDFRITHIVGTTPACPTAEVPLSETGVRYIEGGLGLREWVTETDRLVAHTGRAPREVNYAMSFNVTLRNDRSPIFSRAINSVDADFVRQEASGRETRHRIVVTIIPGQPRESVLHDAANRFLDRIDN</sequence>
<comment type="caution">
    <text evidence="1">The sequence shown here is derived from an EMBL/GenBank/DDBJ whole genome shotgun (WGS) entry which is preliminary data.</text>
</comment>
<reference evidence="1 2" key="1">
    <citation type="submission" date="2020-01" db="EMBL/GenBank/DDBJ databases">
        <title>Sulfitobacter sediminilitoris sp. nov., isolated from a tidal flat.</title>
        <authorList>
            <person name="Park S."/>
            <person name="Yoon J.-H."/>
        </authorList>
    </citation>
    <scope>NUCLEOTIDE SEQUENCE [LARGE SCALE GENOMIC DNA]</scope>
    <source>
        <strain evidence="1 2">JBTF-M27</strain>
    </source>
</reference>
<proteinExistence type="predicted"/>
<keyword evidence="2" id="KW-1185">Reference proteome</keyword>
<dbReference type="EMBL" id="JAABNT010000010">
    <property type="protein sequence ID" value="NEK23879.1"/>
    <property type="molecule type" value="Genomic_DNA"/>
</dbReference>
<dbReference type="AlphaFoldDB" id="A0A6P0CCF2"/>
<organism evidence="1 2">
    <name type="scientific">Sulfitobacter sediminilitoris</name>
    <dbReference type="NCBI Taxonomy" id="2698830"/>
    <lineage>
        <taxon>Bacteria</taxon>
        <taxon>Pseudomonadati</taxon>
        <taxon>Pseudomonadota</taxon>
        <taxon>Alphaproteobacteria</taxon>
        <taxon>Rhodobacterales</taxon>
        <taxon>Roseobacteraceae</taxon>
        <taxon>Sulfitobacter</taxon>
    </lineage>
</organism>
<dbReference type="RefSeq" id="WP_164354794.1">
    <property type="nucleotide sequence ID" value="NZ_JAABNT010000010.1"/>
</dbReference>
<evidence type="ECO:0000313" key="2">
    <source>
        <dbReference type="Proteomes" id="UP000468591"/>
    </source>
</evidence>
<evidence type="ECO:0000313" key="1">
    <source>
        <dbReference type="EMBL" id="NEK23879.1"/>
    </source>
</evidence>
<name>A0A6P0CCF2_9RHOB</name>